<sequence>MSPTYIFLLSLNLLLTLVSQTTAISSSPQPHYVALPISNPSYRVLTRRTKHAKSSPVAEWECEDIDEMVFEGEVRETRGGFEWGAGWEQGARELDCEDNADMGGRSGWDCVEEVLADAQCEDVDGAKPDHSVGPEGSAGAEGSAGPEGPASPESPESTHSAPAAEPENSSPTEDPNSSSSPPSSAQSPDPNVAAADQNAGGVSFAPRSYRRGANLLVIAGGFCAAGFILGA</sequence>
<feature type="chain" id="PRO_5042175284" evidence="2">
    <location>
        <begin position="24"/>
        <end position="231"/>
    </location>
</feature>
<reference evidence="3" key="1">
    <citation type="submission" date="2020-05" db="EMBL/GenBank/DDBJ databases">
        <title>Phylogenomic resolution of chytrid fungi.</title>
        <authorList>
            <person name="Stajich J.E."/>
            <person name="Amses K."/>
            <person name="Simmons R."/>
            <person name="Seto K."/>
            <person name="Myers J."/>
            <person name="Bonds A."/>
            <person name="Quandt C.A."/>
            <person name="Barry K."/>
            <person name="Liu P."/>
            <person name="Grigoriev I."/>
            <person name="Longcore J.E."/>
            <person name="James T.Y."/>
        </authorList>
    </citation>
    <scope>NUCLEOTIDE SEQUENCE</scope>
    <source>
        <strain evidence="3">JEL0318</strain>
    </source>
</reference>
<dbReference type="Proteomes" id="UP001212841">
    <property type="component" value="Unassembled WGS sequence"/>
</dbReference>
<feature type="region of interest" description="Disordered" evidence="1">
    <location>
        <begin position="123"/>
        <end position="205"/>
    </location>
</feature>
<protein>
    <submittedName>
        <fullName evidence="3">Uncharacterized protein</fullName>
    </submittedName>
</protein>
<dbReference type="AlphaFoldDB" id="A0AAD5S732"/>
<feature type="compositionally biased region" description="Low complexity" evidence="1">
    <location>
        <begin position="133"/>
        <end position="157"/>
    </location>
</feature>
<gene>
    <name evidence="3" type="ORF">HK097_010866</name>
</gene>
<evidence type="ECO:0000256" key="2">
    <source>
        <dbReference type="SAM" id="SignalP"/>
    </source>
</evidence>
<comment type="caution">
    <text evidence="3">The sequence shown here is derived from an EMBL/GenBank/DDBJ whole genome shotgun (WGS) entry which is preliminary data.</text>
</comment>
<accession>A0AAD5S732</accession>
<organism evidence="3 4">
    <name type="scientific">Rhizophlyctis rosea</name>
    <dbReference type="NCBI Taxonomy" id="64517"/>
    <lineage>
        <taxon>Eukaryota</taxon>
        <taxon>Fungi</taxon>
        <taxon>Fungi incertae sedis</taxon>
        <taxon>Chytridiomycota</taxon>
        <taxon>Chytridiomycota incertae sedis</taxon>
        <taxon>Chytridiomycetes</taxon>
        <taxon>Rhizophlyctidales</taxon>
        <taxon>Rhizophlyctidaceae</taxon>
        <taxon>Rhizophlyctis</taxon>
    </lineage>
</organism>
<evidence type="ECO:0000256" key="1">
    <source>
        <dbReference type="SAM" id="MobiDB-lite"/>
    </source>
</evidence>
<dbReference type="EMBL" id="JADGJD010000846">
    <property type="protein sequence ID" value="KAJ3048111.1"/>
    <property type="molecule type" value="Genomic_DNA"/>
</dbReference>
<name>A0AAD5S732_9FUNG</name>
<feature type="signal peptide" evidence="2">
    <location>
        <begin position="1"/>
        <end position="23"/>
    </location>
</feature>
<proteinExistence type="predicted"/>
<evidence type="ECO:0000313" key="3">
    <source>
        <dbReference type="EMBL" id="KAJ3048111.1"/>
    </source>
</evidence>
<keyword evidence="2" id="KW-0732">Signal</keyword>
<keyword evidence="4" id="KW-1185">Reference proteome</keyword>
<feature type="compositionally biased region" description="Low complexity" evidence="1">
    <location>
        <begin position="165"/>
        <end position="191"/>
    </location>
</feature>
<evidence type="ECO:0000313" key="4">
    <source>
        <dbReference type="Proteomes" id="UP001212841"/>
    </source>
</evidence>